<evidence type="ECO:0000256" key="4">
    <source>
        <dbReference type="ARBA" id="ARBA00023080"/>
    </source>
</evidence>
<evidence type="ECO:0000259" key="5">
    <source>
        <dbReference type="Pfam" id="PF00692"/>
    </source>
</evidence>
<dbReference type="Gene3D" id="2.70.40.10">
    <property type="match status" value="1"/>
</dbReference>
<organism evidence="6">
    <name type="scientific">termite gut metagenome</name>
    <dbReference type="NCBI Taxonomy" id="433724"/>
    <lineage>
        <taxon>unclassified sequences</taxon>
        <taxon>metagenomes</taxon>
        <taxon>organismal metagenomes</taxon>
    </lineage>
</organism>
<protein>
    <recommendedName>
        <fullName evidence="2">dUTP diphosphatase</fullName>
        <ecNumber evidence="2">3.6.1.23</ecNumber>
    </recommendedName>
</protein>
<keyword evidence="3" id="KW-0378">Hydrolase</keyword>
<dbReference type="GO" id="GO:0006226">
    <property type="term" value="P:dUMP biosynthetic process"/>
    <property type="evidence" value="ECO:0007669"/>
    <property type="project" value="InterPro"/>
</dbReference>
<sequence>NHKEGLVVPLGTVDNDYRGEIKVKIYNLGNKIQRIKKGDRIAQLVISAVYYGEKVHITYTNEINKDTERGEKGFGSSGVK</sequence>
<feature type="non-terminal residue" evidence="6">
    <location>
        <position position="1"/>
    </location>
</feature>
<evidence type="ECO:0000256" key="2">
    <source>
        <dbReference type="ARBA" id="ARBA00012379"/>
    </source>
</evidence>
<dbReference type="InterPro" id="IPR008181">
    <property type="entry name" value="dUTPase"/>
</dbReference>
<keyword evidence="4" id="KW-0546">Nucleotide metabolism</keyword>
<dbReference type="AlphaFoldDB" id="A0A5J4PQH7"/>
<dbReference type="InterPro" id="IPR029054">
    <property type="entry name" value="dUTPase-like"/>
</dbReference>
<dbReference type="SUPFAM" id="SSF51283">
    <property type="entry name" value="dUTPase-like"/>
    <property type="match status" value="1"/>
</dbReference>
<dbReference type="InterPro" id="IPR033704">
    <property type="entry name" value="dUTPase_trimeric"/>
</dbReference>
<name>A0A5J4PQH7_9ZZZZ</name>
<reference evidence="6" key="1">
    <citation type="submission" date="2019-03" db="EMBL/GenBank/DDBJ databases">
        <title>Single cell metagenomics reveals metabolic interactions within the superorganism composed of flagellate Streblomastix strix and complex community of Bacteroidetes bacteria on its surface.</title>
        <authorList>
            <person name="Treitli S.C."/>
            <person name="Kolisko M."/>
            <person name="Husnik F."/>
            <person name="Keeling P."/>
            <person name="Hampl V."/>
        </authorList>
    </citation>
    <scope>NUCLEOTIDE SEQUENCE</scope>
    <source>
        <strain evidence="6">STM</strain>
    </source>
</reference>
<dbReference type="GO" id="GO:0000287">
    <property type="term" value="F:magnesium ion binding"/>
    <property type="evidence" value="ECO:0007669"/>
    <property type="project" value="InterPro"/>
</dbReference>
<dbReference type="PANTHER" id="PTHR11241:SF0">
    <property type="entry name" value="DEOXYURIDINE 5'-TRIPHOSPHATE NUCLEOTIDOHYDROLASE"/>
    <property type="match status" value="1"/>
</dbReference>
<accession>A0A5J4PQH7</accession>
<evidence type="ECO:0000313" key="6">
    <source>
        <dbReference type="EMBL" id="KAA6310573.1"/>
    </source>
</evidence>
<evidence type="ECO:0000256" key="3">
    <source>
        <dbReference type="ARBA" id="ARBA00022801"/>
    </source>
</evidence>
<dbReference type="GO" id="GO:0046081">
    <property type="term" value="P:dUTP catabolic process"/>
    <property type="evidence" value="ECO:0007669"/>
    <property type="project" value="InterPro"/>
</dbReference>
<comment type="similarity">
    <text evidence="1">Belongs to the dUTPase family.</text>
</comment>
<dbReference type="Pfam" id="PF00692">
    <property type="entry name" value="dUTPase"/>
    <property type="match status" value="1"/>
</dbReference>
<evidence type="ECO:0000256" key="1">
    <source>
        <dbReference type="ARBA" id="ARBA00006581"/>
    </source>
</evidence>
<dbReference type="GO" id="GO:0004170">
    <property type="term" value="F:dUTP diphosphatase activity"/>
    <property type="evidence" value="ECO:0007669"/>
    <property type="project" value="UniProtKB-EC"/>
</dbReference>
<comment type="caution">
    <text evidence="6">The sequence shown here is derived from an EMBL/GenBank/DDBJ whole genome shotgun (WGS) entry which is preliminary data.</text>
</comment>
<proteinExistence type="inferred from homology"/>
<dbReference type="CDD" id="cd07557">
    <property type="entry name" value="trimeric_dUTPase"/>
    <property type="match status" value="1"/>
</dbReference>
<dbReference type="PANTHER" id="PTHR11241">
    <property type="entry name" value="DEOXYURIDINE 5'-TRIPHOSPHATE NUCLEOTIDOHYDROLASE"/>
    <property type="match status" value="1"/>
</dbReference>
<dbReference type="EC" id="3.6.1.23" evidence="2"/>
<gene>
    <name evidence="6" type="ORF">EZS27_038147</name>
</gene>
<feature type="domain" description="dUTPase-like" evidence="5">
    <location>
        <begin position="2"/>
        <end position="78"/>
    </location>
</feature>
<dbReference type="InterPro" id="IPR036157">
    <property type="entry name" value="dUTPase-like_sf"/>
</dbReference>
<dbReference type="EMBL" id="SNRY01007357">
    <property type="protein sequence ID" value="KAA6310573.1"/>
    <property type="molecule type" value="Genomic_DNA"/>
</dbReference>